<keyword evidence="2" id="KW-0472">Membrane</keyword>
<keyword evidence="2" id="KW-0812">Transmembrane</keyword>
<accession>A0ABS7FNE9</accession>
<comment type="caution">
    <text evidence="4">The sequence shown here is derived from an EMBL/GenBank/DDBJ whole genome shotgun (WGS) entry which is preliminary data.</text>
</comment>
<proteinExistence type="predicted"/>
<evidence type="ECO:0000256" key="1">
    <source>
        <dbReference type="SAM" id="MobiDB-lite"/>
    </source>
</evidence>
<feature type="transmembrane region" description="Helical" evidence="2">
    <location>
        <begin position="29"/>
        <end position="53"/>
    </location>
</feature>
<evidence type="ECO:0000313" key="4">
    <source>
        <dbReference type="EMBL" id="MBW8481881.1"/>
    </source>
</evidence>
<feature type="transmembrane region" description="Helical" evidence="2">
    <location>
        <begin position="101"/>
        <end position="117"/>
    </location>
</feature>
<protein>
    <recommendedName>
        <fullName evidence="3">DUF7144 domain-containing protein</fullName>
    </recommendedName>
</protein>
<keyword evidence="5" id="KW-1185">Reference proteome</keyword>
<feature type="region of interest" description="Disordered" evidence="1">
    <location>
        <begin position="1"/>
        <end position="23"/>
    </location>
</feature>
<name>A0ABS7FNE9_9ACTN</name>
<feature type="transmembrane region" description="Helical" evidence="2">
    <location>
        <begin position="123"/>
        <end position="140"/>
    </location>
</feature>
<evidence type="ECO:0000313" key="5">
    <source>
        <dbReference type="Proteomes" id="UP000774570"/>
    </source>
</evidence>
<keyword evidence="2" id="KW-1133">Transmembrane helix</keyword>
<dbReference type="InterPro" id="IPR055568">
    <property type="entry name" value="DUF7144"/>
</dbReference>
<dbReference type="Proteomes" id="UP000774570">
    <property type="component" value="Unassembled WGS sequence"/>
</dbReference>
<organism evidence="4 5">
    <name type="scientific">Actinomadura parmotrematis</name>
    <dbReference type="NCBI Taxonomy" id="2864039"/>
    <lineage>
        <taxon>Bacteria</taxon>
        <taxon>Bacillati</taxon>
        <taxon>Actinomycetota</taxon>
        <taxon>Actinomycetes</taxon>
        <taxon>Streptosporangiales</taxon>
        <taxon>Thermomonosporaceae</taxon>
        <taxon>Actinomadura</taxon>
    </lineage>
</organism>
<dbReference type="EMBL" id="JAIBOA010000003">
    <property type="protein sequence ID" value="MBW8481881.1"/>
    <property type="molecule type" value="Genomic_DNA"/>
</dbReference>
<reference evidence="4 5" key="1">
    <citation type="submission" date="2021-07" db="EMBL/GenBank/DDBJ databases">
        <title>Actinomadura sp. PM05-2 isolated from lichen.</title>
        <authorList>
            <person name="Somphong A."/>
            <person name="Phongsopitanun W."/>
            <person name="Tanasupawat S."/>
            <person name="Peongsungnone V."/>
        </authorList>
    </citation>
    <scope>NUCLEOTIDE SEQUENCE [LARGE SCALE GENOMIC DNA]</scope>
    <source>
        <strain evidence="4 5">PM05-2</strain>
    </source>
</reference>
<evidence type="ECO:0000256" key="2">
    <source>
        <dbReference type="SAM" id="Phobius"/>
    </source>
</evidence>
<dbReference type="Pfam" id="PF23636">
    <property type="entry name" value="DUF7144"/>
    <property type="match status" value="1"/>
</dbReference>
<feature type="domain" description="DUF7144" evidence="3">
    <location>
        <begin position="30"/>
        <end position="141"/>
    </location>
</feature>
<dbReference type="RefSeq" id="WP_220163980.1">
    <property type="nucleotide sequence ID" value="NZ_JAIBOA010000003.1"/>
</dbReference>
<feature type="transmembrane region" description="Helical" evidence="2">
    <location>
        <begin position="73"/>
        <end position="94"/>
    </location>
</feature>
<sequence>MATNMAPGGTPSASTTHGRTAAHGRPTSGWLTFAGLVAVVLGGFNVIDGLVALLKPTYYLVTEERVLLFNFTAWGWIWLIVGIVQLAVGAGILAGQTWARAAGIGLAVLAAFGHLVFLTAYPVWSVMAIALCVLLMYALTRPAHDSVAA</sequence>
<gene>
    <name evidence="4" type="ORF">K1Y72_05840</name>
</gene>
<evidence type="ECO:0000259" key="3">
    <source>
        <dbReference type="Pfam" id="PF23636"/>
    </source>
</evidence>